<accession>A0A852TEQ1</accession>
<dbReference type="InterPro" id="IPR011256">
    <property type="entry name" value="Reg_factor_effector_dom_sf"/>
</dbReference>
<dbReference type="InterPro" id="IPR053182">
    <property type="entry name" value="YobU-like_regulator"/>
</dbReference>
<organism evidence="2 3">
    <name type="scientific">Neobacillus niacini</name>
    <dbReference type="NCBI Taxonomy" id="86668"/>
    <lineage>
        <taxon>Bacteria</taxon>
        <taxon>Bacillati</taxon>
        <taxon>Bacillota</taxon>
        <taxon>Bacilli</taxon>
        <taxon>Bacillales</taxon>
        <taxon>Bacillaceae</taxon>
        <taxon>Neobacillus</taxon>
    </lineage>
</organism>
<dbReference type="SUPFAM" id="SSF55136">
    <property type="entry name" value="Probable bacterial effector-binding domain"/>
    <property type="match status" value="1"/>
</dbReference>
<evidence type="ECO:0000313" key="3">
    <source>
        <dbReference type="Proteomes" id="UP000548423"/>
    </source>
</evidence>
<dbReference type="PANTHER" id="PTHR36444">
    <property type="entry name" value="TRANSCRIPTIONAL REGULATOR PROTEIN YOBU-RELATED"/>
    <property type="match status" value="1"/>
</dbReference>
<dbReference type="AlphaFoldDB" id="A0A852TEQ1"/>
<evidence type="ECO:0000259" key="1">
    <source>
        <dbReference type="SMART" id="SM00871"/>
    </source>
</evidence>
<dbReference type="SMART" id="SM00871">
    <property type="entry name" value="AraC_E_bind"/>
    <property type="match status" value="1"/>
</dbReference>
<protein>
    <submittedName>
        <fullName evidence="2">Transcriptional regulator YdeE</fullName>
    </submittedName>
</protein>
<evidence type="ECO:0000313" key="2">
    <source>
        <dbReference type="EMBL" id="NYE06681.1"/>
    </source>
</evidence>
<name>A0A852TEQ1_9BACI</name>
<reference evidence="3" key="2">
    <citation type="submission" date="2020-08" db="EMBL/GenBank/DDBJ databases">
        <title>The Agave Microbiome: Exploring the role of microbial communities in plant adaptations to desert environments.</title>
        <authorList>
            <person name="Partida-Martinez L.P."/>
        </authorList>
    </citation>
    <scope>NUCLEOTIDE SEQUENCE [LARGE SCALE GENOMIC DNA]</scope>
    <source>
        <strain evidence="3">AT2.8</strain>
    </source>
</reference>
<dbReference type="InterPro" id="IPR010499">
    <property type="entry name" value="AraC_E-bd"/>
</dbReference>
<sequence>MDIQVLEKEEMKVVGISWSGTYSQLNTIPEFFDVMKERIDEVSNQTNTSILIAPFHSRETELTYYVTTPVEKLENVPEGMVGFTIPRKNYVCTSHKGSLEEVENTYRQTLVWMQEYGYDLDNNALSLEVFKQKDLDNDGNIQFELYLPVKTYGSEY</sequence>
<gene>
    <name evidence="2" type="ORF">F4694_003461</name>
</gene>
<dbReference type="PANTHER" id="PTHR36444:SF2">
    <property type="entry name" value="TRANSCRIPTIONAL REGULATOR PROTEIN YOBU-RELATED"/>
    <property type="match status" value="1"/>
</dbReference>
<dbReference type="Gene3D" id="3.20.80.10">
    <property type="entry name" value="Regulatory factor, effector binding domain"/>
    <property type="match status" value="1"/>
</dbReference>
<dbReference type="Pfam" id="PF14526">
    <property type="entry name" value="Cass2"/>
    <property type="match status" value="1"/>
</dbReference>
<feature type="domain" description="AraC effector-binding" evidence="1">
    <location>
        <begin position="1"/>
        <end position="150"/>
    </location>
</feature>
<proteinExistence type="predicted"/>
<dbReference type="Proteomes" id="UP000548423">
    <property type="component" value="Unassembled WGS sequence"/>
</dbReference>
<dbReference type="InterPro" id="IPR029441">
    <property type="entry name" value="Cass2"/>
</dbReference>
<comment type="caution">
    <text evidence="2">The sequence shown here is derived from an EMBL/GenBank/DDBJ whole genome shotgun (WGS) entry which is preliminary data.</text>
</comment>
<dbReference type="EMBL" id="JACCBX010000007">
    <property type="protein sequence ID" value="NYE06681.1"/>
    <property type="molecule type" value="Genomic_DNA"/>
</dbReference>
<reference evidence="3" key="1">
    <citation type="submission" date="2020-07" db="EMBL/GenBank/DDBJ databases">
        <authorList>
            <person name="Partida-Martinez L."/>
            <person name="Huntemann M."/>
            <person name="Clum A."/>
            <person name="Wang J."/>
            <person name="Palaniappan K."/>
            <person name="Ritter S."/>
            <person name="Chen I.-M."/>
            <person name="Stamatis D."/>
            <person name="Reddy T."/>
            <person name="O'Malley R."/>
            <person name="Daum C."/>
            <person name="Shapiro N."/>
            <person name="Ivanova N."/>
            <person name="Kyrpides N."/>
            <person name="Woyke T."/>
        </authorList>
    </citation>
    <scope>NUCLEOTIDE SEQUENCE [LARGE SCALE GENOMIC DNA]</scope>
    <source>
        <strain evidence="3">AT2.8</strain>
    </source>
</reference>